<dbReference type="PRINTS" id="PR00040">
    <property type="entry name" value="HTHMERR"/>
</dbReference>
<dbReference type="SMART" id="SM00422">
    <property type="entry name" value="HTH_MERR"/>
    <property type="match status" value="1"/>
</dbReference>
<dbReference type="PANTHER" id="PTHR30204:SF94">
    <property type="entry name" value="HEAVY METAL-DEPENDENT TRANSCRIPTIONAL REGULATOR HI_0293-RELATED"/>
    <property type="match status" value="1"/>
</dbReference>
<dbReference type="Proteomes" id="UP001064782">
    <property type="component" value="Unassembled WGS sequence"/>
</dbReference>
<keyword evidence="3" id="KW-0804">Transcription</keyword>
<protein>
    <submittedName>
        <fullName evidence="5">Heavy metal-responsive transcriptional regulator</fullName>
    </submittedName>
</protein>
<evidence type="ECO:0000256" key="3">
    <source>
        <dbReference type="ARBA" id="ARBA00023163"/>
    </source>
</evidence>
<evidence type="ECO:0000256" key="2">
    <source>
        <dbReference type="ARBA" id="ARBA00023125"/>
    </source>
</evidence>
<dbReference type="GO" id="GO:0003700">
    <property type="term" value="F:DNA-binding transcription factor activity"/>
    <property type="evidence" value="ECO:0007669"/>
    <property type="project" value="InterPro"/>
</dbReference>
<dbReference type="AlphaFoldDB" id="A0A9P3UWT5"/>
<dbReference type="PANTHER" id="PTHR30204">
    <property type="entry name" value="REDOX-CYCLING DRUG-SENSING TRANSCRIPTIONAL ACTIVATOR SOXR"/>
    <property type="match status" value="1"/>
</dbReference>
<keyword evidence="6" id="KW-1185">Reference proteome</keyword>
<dbReference type="CDD" id="cd04770">
    <property type="entry name" value="HTH_HMRTR"/>
    <property type="match status" value="1"/>
</dbReference>
<evidence type="ECO:0000313" key="6">
    <source>
        <dbReference type="Proteomes" id="UP001064782"/>
    </source>
</evidence>
<reference evidence="5" key="1">
    <citation type="submission" date="2022-08" db="EMBL/GenBank/DDBJ databases">
        <title>Mycobacterium kiyosense sp. nov., scotochromogenic slow-glowing species isolated from respiratory specimens.</title>
        <authorList>
            <person name="Fukano H."/>
            <person name="Kazumi Y."/>
            <person name="Sakagami N."/>
            <person name="Ato M."/>
            <person name="Mitarai S."/>
            <person name="Hoshino Y."/>
        </authorList>
    </citation>
    <scope>NUCLEOTIDE SEQUENCE</scope>
    <source>
        <strain evidence="5">1413</strain>
    </source>
</reference>
<dbReference type="Pfam" id="PF09278">
    <property type="entry name" value="MerR-DNA-bind"/>
    <property type="match status" value="1"/>
</dbReference>
<accession>A0A9P3UWT5</accession>
<dbReference type="SUPFAM" id="SSF46955">
    <property type="entry name" value="Putative DNA-binding domain"/>
    <property type="match status" value="1"/>
</dbReference>
<dbReference type="Pfam" id="PF00376">
    <property type="entry name" value="MerR"/>
    <property type="match status" value="1"/>
</dbReference>
<dbReference type="InterPro" id="IPR000551">
    <property type="entry name" value="MerR-type_HTH_dom"/>
</dbReference>
<comment type="caution">
    <text evidence="5">The sequence shown here is derived from an EMBL/GenBank/DDBJ whole genome shotgun (WGS) entry which is preliminary data.</text>
</comment>
<dbReference type="InterPro" id="IPR047057">
    <property type="entry name" value="MerR_fam"/>
</dbReference>
<gene>
    <name evidence="5" type="ORF">Mkiyose1413_52580</name>
</gene>
<dbReference type="InterPro" id="IPR009061">
    <property type="entry name" value="DNA-bd_dom_put_sf"/>
</dbReference>
<dbReference type="Gene3D" id="1.10.1660.10">
    <property type="match status" value="1"/>
</dbReference>
<keyword evidence="1" id="KW-0805">Transcription regulation</keyword>
<feature type="domain" description="HTH merR-type" evidence="4">
    <location>
        <begin position="35"/>
        <end position="104"/>
    </location>
</feature>
<evidence type="ECO:0000259" key="4">
    <source>
        <dbReference type="PROSITE" id="PS50937"/>
    </source>
</evidence>
<dbReference type="GO" id="GO:0003677">
    <property type="term" value="F:DNA binding"/>
    <property type="evidence" value="ECO:0007669"/>
    <property type="project" value="UniProtKB-KW"/>
</dbReference>
<sequence length="188" mass="20950">MLTAITSDAGRALWPPPNTKSSVILPVRWKVKECYMRIGELAKLANTSTKTIRFYEDSGLLPQPPRRASGYRDYGPEIVDRLQFIRRGQAAGLTLQKVRQVLAIHDRGEVPCGHVRQVLNTRLDQVRAQIAELVALEGHLQTLLDRASREAATEHDHSTVCWILESDSDAPAASEFSDSHDPNRPCAT</sequence>
<evidence type="ECO:0000313" key="5">
    <source>
        <dbReference type="EMBL" id="GLD33375.1"/>
    </source>
</evidence>
<dbReference type="InterPro" id="IPR015358">
    <property type="entry name" value="Tscrpt_reg_MerR_DNA-bd"/>
</dbReference>
<keyword evidence="2" id="KW-0238">DNA-binding</keyword>
<proteinExistence type="predicted"/>
<dbReference type="EMBL" id="BRZI01000077">
    <property type="protein sequence ID" value="GLD33375.1"/>
    <property type="molecule type" value="Genomic_DNA"/>
</dbReference>
<evidence type="ECO:0000256" key="1">
    <source>
        <dbReference type="ARBA" id="ARBA00023015"/>
    </source>
</evidence>
<name>A0A9P3UWT5_9MYCO</name>
<organism evidence="5 6">
    <name type="scientific">Mycobacterium kiyosense</name>
    <dbReference type="NCBI Taxonomy" id="2871094"/>
    <lineage>
        <taxon>Bacteria</taxon>
        <taxon>Bacillati</taxon>
        <taxon>Actinomycetota</taxon>
        <taxon>Actinomycetes</taxon>
        <taxon>Mycobacteriales</taxon>
        <taxon>Mycobacteriaceae</taxon>
        <taxon>Mycobacterium</taxon>
    </lineage>
</organism>
<dbReference type="PROSITE" id="PS50937">
    <property type="entry name" value="HTH_MERR_2"/>
    <property type="match status" value="1"/>
</dbReference>